<dbReference type="Gene3D" id="2.130.10.110">
    <property type="entry name" value="Clathrin heavy-chain terminal domain"/>
    <property type="match status" value="1"/>
</dbReference>
<organism evidence="2 3">
    <name type="scientific">Ectocarpus siliculosus</name>
    <name type="common">Brown alga</name>
    <name type="synonym">Conferva siliculosa</name>
    <dbReference type="NCBI Taxonomy" id="2880"/>
    <lineage>
        <taxon>Eukaryota</taxon>
        <taxon>Sar</taxon>
        <taxon>Stramenopiles</taxon>
        <taxon>Ochrophyta</taxon>
        <taxon>PX clade</taxon>
        <taxon>Phaeophyceae</taxon>
        <taxon>Ectocarpales</taxon>
        <taxon>Ectocarpaceae</taxon>
        <taxon>Ectocarpus</taxon>
    </lineage>
</organism>
<dbReference type="SUPFAM" id="SSF50989">
    <property type="entry name" value="Clathrin heavy-chain terminal domain"/>
    <property type="match status" value="1"/>
</dbReference>
<evidence type="ECO:0000313" key="2">
    <source>
        <dbReference type="EMBL" id="CBJ28051.1"/>
    </source>
</evidence>
<feature type="compositionally biased region" description="Gly residues" evidence="1">
    <location>
        <begin position="157"/>
        <end position="171"/>
    </location>
</feature>
<dbReference type="EMBL" id="FN649127">
    <property type="protein sequence ID" value="CBJ28051.1"/>
    <property type="molecule type" value="Genomic_DNA"/>
</dbReference>
<dbReference type="OrthoDB" id="2113814at2759"/>
<dbReference type="STRING" id="2880.D7G8K6"/>
<dbReference type="GO" id="GO:0030132">
    <property type="term" value="C:clathrin coat of coated pit"/>
    <property type="evidence" value="ECO:0007669"/>
    <property type="project" value="InterPro"/>
</dbReference>
<feature type="region of interest" description="Disordered" evidence="1">
    <location>
        <begin position="300"/>
        <end position="346"/>
    </location>
</feature>
<protein>
    <submittedName>
        <fullName evidence="2">Uncharacterized protein</fullName>
    </submittedName>
</protein>
<evidence type="ECO:0000313" key="3">
    <source>
        <dbReference type="Proteomes" id="UP000002630"/>
    </source>
</evidence>
<feature type="compositionally biased region" description="Gly residues" evidence="1">
    <location>
        <begin position="306"/>
        <end position="323"/>
    </location>
</feature>
<dbReference type="GO" id="GO:0016192">
    <property type="term" value="P:vesicle-mediated transport"/>
    <property type="evidence" value="ECO:0007669"/>
    <property type="project" value="InterPro"/>
</dbReference>
<feature type="compositionally biased region" description="Low complexity" evidence="1">
    <location>
        <begin position="1"/>
        <end position="40"/>
    </location>
</feature>
<feature type="compositionally biased region" description="Basic residues" evidence="1">
    <location>
        <begin position="334"/>
        <end position="346"/>
    </location>
</feature>
<dbReference type="GO" id="GO:0005198">
    <property type="term" value="F:structural molecule activity"/>
    <property type="evidence" value="ECO:0007669"/>
    <property type="project" value="InterPro"/>
</dbReference>
<dbReference type="InParanoid" id="D7G8K6"/>
<feature type="compositionally biased region" description="Pro residues" evidence="1">
    <location>
        <begin position="74"/>
        <end position="83"/>
    </location>
</feature>
<gene>
    <name evidence="2" type="ORF">Esi_0089_0121</name>
</gene>
<dbReference type="InterPro" id="IPR016025">
    <property type="entry name" value="Clathrin_H-chain_N"/>
</dbReference>
<keyword evidence="3" id="KW-1185">Reference proteome</keyword>
<feature type="compositionally biased region" description="Pro residues" evidence="1">
    <location>
        <begin position="98"/>
        <end position="108"/>
    </location>
</feature>
<feature type="region of interest" description="Disordered" evidence="1">
    <location>
        <begin position="1"/>
        <end position="108"/>
    </location>
</feature>
<dbReference type="EMBL" id="FN649742">
    <property type="protein sequence ID" value="CBJ28051.1"/>
    <property type="molecule type" value="Genomic_DNA"/>
</dbReference>
<reference evidence="2 3" key="1">
    <citation type="journal article" date="2010" name="Nature">
        <title>The Ectocarpus genome and the independent evolution of multicellularity in brown algae.</title>
        <authorList>
            <person name="Cock J.M."/>
            <person name="Sterck L."/>
            <person name="Rouze P."/>
            <person name="Scornet D."/>
            <person name="Allen A.E."/>
            <person name="Amoutzias G."/>
            <person name="Anthouard V."/>
            <person name="Artiguenave F."/>
            <person name="Aury J.M."/>
            <person name="Badger J.H."/>
            <person name="Beszteri B."/>
            <person name="Billiau K."/>
            <person name="Bonnet E."/>
            <person name="Bothwell J.H."/>
            <person name="Bowler C."/>
            <person name="Boyen C."/>
            <person name="Brownlee C."/>
            <person name="Carrano C.J."/>
            <person name="Charrier B."/>
            <person name="Cho G.Y."/>
            <person name="Coelho S.M."/>
            <person name="Collen J."/>
            <person name="Corre E."/>
            <person name="Da Silva C."/>
            <person name="Delage L."/>
            <person name="Delaroque N."/>
            <person name="Dittami S.M."/>
            <person name="Doulbeau S."/>
            <person name="Elias M."/>
            <person name="Farnham G."/>
            <person name="Gachon C.M."/>
            <person name="Gschloessl B."/>
            <person name="Heesch S."/>
            <person name="Jabbari K."/>
            <person name="Jubin C."/>
            <person name="Kawai H."/>
            <person name="Kimura K."/>
            <person name="Kloareg B."/>
            <person name="Kupper F.C."/>
            <person name="Lang D."/>
            <person name="Le Bail A."/>
            <person name="Leblanc C."/>
            <person name="Lerouge P."/>
            <person name="Lohr M."/>
            <person name="Lopez P.J."/>
            <person name="Martens C."/>
            <person name="Maumus F."/>
            <person name="Michel G."/>
            <person name="Miranda-Saavedra D."/>
            <person name="Morales J."/>
            <person name="Moreau H."/>
            <person name="Motomura T."/>
            <person name="Nagasato C."/>
            <person name="Napoli C.A."/>
            <person name="Nelson D.R."/>
            <person name="Nyvall-Collen P."/>
            <person name="Peters A.F."/>
            <person name="Pommier C."/>
            <person name="Potin P."/>
            <person name="Poulain J."/>
            <person name="Quesneville H."/>
            <person name="Read B."/>
            <person name="Rensing S.A."/>
            <person name="Ritter A."/>
            <person name="Rousvoal S."/>
            <person name="Samanta M."/>
            <person name="Samson G."/>
            <person name="Schroeder D.C."/>
            <person name="Segurens B."/>
            <person name="Strittmatter M."/>
            <person name="Tonon T."/>
            <person name="Tregear J.W."/>
            <person name="Valentin K."/>
            <person name="von Dassow P."/>
            <person name="Yamagishi T."/>
            <person name="Van de Peer Y."/>
            <person name="Wincker P."/>
        </authorList>
    </citation>
    <scope>NUCLEOTIDE SEQUENCE [LARGE SCALE GENOMIC DNA]</scope>
    <source>
        <strain evidence="3">Ec32 / CCAP1310/4</strain>
    </source>
</reference>
<sequence length="645" mass="66264">MSRSLATTAAATDQSSAAASAAAGAGASTQQDQGDDLLGLFDHVQTSSKPVGAGGGGATKSSQQQQQQQRTPTRRPPPPPPPYDTAIQNSSPKRATTVPPPAKQPPPYREALAARHEGPLLAIDGDDGVVEEKAAGGGELVDLGQDFSRQISASSGESGGGAGNNSGGGAAAGTRECNNNGVVSSSADAGGAEGGGPAAGQQDSAGHVSVLDLWHRGRTVRYPVAADRAAMSPNQSESVIAVLGGGSLHVFSIPRRCRLQEQAVATDLCMWRWLSPWGLALVTDGAVFYWSVLDGSMGGNSPERGGSTGGGGGLDRDLSGGGDAAANERESTARSRRPRQAFARRRTLTRPDTLHRVYDYQPSADGRWGLLLGPFVDSNWGGGGGGGSGALGNGYGSHSSGIEGGGGPVKVDLHSFERGTTFEFEVLGASLITMPGSSPPLNLLGLVVRGEGGATELRVLDLDRSLAQAEGAEDLERLAELGEGWLIATTHVIADGDLRGSCSYRVVGVDGRERGGLGEDAATGEAPPLVSPPVFLRQWTENTNVVFVVGCHGLLLVLDVVTGAELARAQACRAPLIEAEVDPDVGDLVVVSTADGGGVHRLGVRAAALRESVEYYHKDPEMATRVSALTGYAGVRPLPPPRRQA</sequence>
<dbReference type="GO" id="GO:0006886">
    <property type="term" value="P:intracellular protein transport"/>
    <property type="evidence" value="ECO:0007669"/>
    <property type="project" value="InterPro"/>
</dbReference>
<dbReference type="AlphaFoldDB" id="D7G8K6"/>
<dbReference type="Proteomes" id="UP000002630">
    <property type="component" value="Linkage Group LG17"/>
</dbReference>
<feature type="compositionally biased region" description="Polar residues" evidence="1">
    <location>
        <begin position="176"/>
        <end position="186"/>
    </location>
</feature>
<name>D7G8K6_ECTSI</name>
<accession>D7G8K6</accession>
<evidence type="ECO:0000256" key="1">
    <source>
        <dbReference type="SAM" id="MobiDB-lite"/>
    </source>
</evidence>
<proteinExistence type="predicted"/>
<dbReference type="GO" id="GO:0030130">
    <property type="term" value="C:clathrin coat of trans-Golgi network vesicle"/>
    <property type="evidence" value="ECO:0007669"/>
    <property type="project" value="InterPro"/>
</dbReference>
<dbReference type="eggNOG" id="KOG0985">
    <property type="taxonomic scope" value="Eukaryota"/>
</dbReference>
<feature type="region of interest" description="Disordered" evidence="1">
    <location>
        <begin position="151"/>
        <end position="204"/>
    </location>
</feature>